<evidence type="ECO:0008006" key="4">
    <source>
        <dbReference type="Google" id="ProtNLM"/>
    </source>
</evidence>
<reference evidence="2 3" key="1">
    <citation type="submission" date="2024-04" db="EMBL/GenBank/DDBJ databases">
        <title>Tritrichomonas musculus Genome.</title>
        <authorList>
            <person name="Alves-Ferreira E."/>
            <person name="Grigg M."/>
            <person name="Lorenzi H."/>
            <person name="Galac M."/>
        </authorList>
    </citation>
    <scope>NUCLEOTIDE SEQUENCE [LARGE SCALE GENOMIC DNA]</scope>
    <source>
        <strain evidence="2 3">EAF2021</strain>
    </source>
</reference>
<evidence type="ECO:0000313" key="3">
    <source>
        <dbReference type="Proteomes" id="UP001470230"/>
    </source>
</evidence>
<feature type="compositionally biased region" description="Basic and acidic residues" evidence="1">
    <location>
        <begin position="377"/>
        <end position="394"/>
    </location>
</feature>
<organism evidence="2 3">
    <name type="scientific">Tritrichomonas musculus</name>
    <dbReference type="NCBI Taxonomy" id="1915356"/>
    <lineage>
        <taxon>Eukaryota</taxon>
        <taxon>Metamonada</taxon>
        <taxon>Parabasalia</taxon>
        <taxon>Tritrichomonadida</taxon>
        <taxon>Tritrichomonadidae</taxon>
        <taxon>Tritrichomonas</taxon>
    </lineage>
</organism>
<dbReference type="EMBL" id="JAPFFF010000004">
    <property type="protein sequence ID" value="KAK8891387.1"/>
    <property type="molecule type" value="Genomic_DNA"/>
</dbReference>
<evidence type="ECO:0000313" key="2">
    <source>
        <dbReference type="EMBL" id="KAK8891387.1"/>
    </source>
</evidence>
<feature type="region of interest" description="Disordered" evidence="1">
    <location>
        <begin position="374"/>
        <end position="396"/>
    </location>
</feature>
<sequence>MDEEEKDLNKINDNYLFIFIDKAIHAASLQNSQITISISLHPSIYPLTSPPIFVKFNHVRFSFGLMLPFSEILNGEIHSISELKIQLILKENLTSRIIGKCFIPFTSNDKSLISHFEDTSIHSLDTDRNENNTEINSIDQKIDNLPYFFHQCSRFSILSPKQLKDANNLDKKIEICQVIVSIAFGNDKDKEKIIPTDAVCYEQIRIKRNYKQKIYSSASPTPVSSPKPAMLESSNVNSNLLSPNLIRNRNIIIYNQDRVKTNRNNIHFTKKDVNTSKINANSMKENNHTHIKFRNCNNNSSKSMSLTTDQIQFVIDNWKKYALQNGWSPPPEETHNQKGKIMIKKSPSNFNNTKTKFSSLMNRKLIQINHKSNNYLKNEDNDNTKLNDNKKEDTTTTTNTINYFNDIIESQFDSSNINKKNYIKERKKKKKLSYAQYINTKKYGDKHKEHSKNESPSSVGPKRTTQYQLITDFSLDDSFLDKVQRNFNSDPPPHFSVIDDYDSFSSSTTPFDIFPSDNNYAKATQSSPEMLLNPSISVSEEFLSQNDDFRFCSSSLMIDSRKNNDNSFSPNEKYKPTIPSNLSSSSSIISLNTPDYDDNINTNEKNRKLCINNNDVEDITKASFESLEAMIKVPPIPTSHSSKYTITQFNNIFDLKPTIKFGKKEIISIQVFRAKPNPSEKIDTIYYCMRSNQKLKLNKEKEKGAPPLKYPSEPVQFSTSQSQMVIKKSPSLEKIFQDGHANISKLYEDSSSDD</sequence>
<feature type="region of interest" description="Disordered" evidence="1">
    <location>
        <begin position="442"/>
        <end position="463"/>
    </location>
</feature>
<name>A0ABR2KKI7_9EUKA</name>
<proteinExistence type="predicted"/>
<feature type="region of interest" description="Disordered" evidence="1">
    <location>
        <begin position="698"/>
        <end position="721"/>
    </location>
</feature>
<feature type="compositionally biased region" description="Basic and acidic residues" evidence="1">
    <location>
        <begin position="442"/>
        <end position="453"/>
    </location>
</feature>
<evidence type="ECO:0000256" key="1">
    <source>
        <dbReference type="SAM" id="MobiDB-lite"/>
    </source>
</evidence>
<gene>
    <name evidence="2" type="ORF">M9Y10_028595</name>
</gene>
<protein>
    <recommendedName>
        <fullName evidence="4">C2 NT-type domain-containing protein</fullName>
    </recommendedName>
</protein>
<feature type="compositionally biased region" description="Polar residues" evidence="1">
    <location>
        <begin position="454"/>
        <end position="463"/>
    </location>
</feature>
<accession>A0ABR2KKI7</accession>
<keyword evidence="3" id="KW-1185">Reference proteome</keyword>
<comment type="caution">
    <text evidence="2">The sequence shown here is derived from an EMBL/GenBank/DDBJ whole genome shotgun (WGS) entry which is preliminary data.</text>
</comment>
<dbReference type="Proteomes" id="UP001470230">
    <property type="component" value="Unassembled WGS sequence"/>
</dbReference>